<dbReference type="EMBL" id="JABSNO010000005">
    <property type="protein sequence ID" value="NRS91976.1"/>
    <property type="molecule type" value="Genomic_DNA"/>
</dbReference>
<evidence type="ECO:0000313" key="2">
    <source>
        <dbReference type="EMBL" id="NRS91976.1"/>
    </source>
</evidence>
<evidence type="ECO:0000259" key="1">
    <source>
        <dbReference type="Pfam" id="PF13751"/>
    </source>
</evidence>
<proteinExistence type="predicted"/>
<feature type="domain" description="Transposase DDE" evidence="1">
    <location>
        <begin position="13"/>
        <end position="78"/>
    </location>
</feature>
<organism evidence="2 3">
    <name type="scientific">Frigoriflavimonas asaccharolytica</name>
    <dbReference type="NCBI Taxonomy" id="2735899"/>
    <lineage>
        <taxon>Bacteria</taxon>
        <taxon>Pseudomonadati</taxon>
        <taxon>Bacteroidota</taxon>
        <taxon>Flavobacteriia</taxon>
        <taxon>Flavobacteriales</taxon>
        <taxon>Weeksellaceae</taxon>
        <taxon>Frigoriflavimonas</taxon>
    </lineage>
</organism>
<feature type="non-terminal residue" evidence="2">
    <location>
        <position position="1"/>
    </location>
</feature>
<reference evidence="2" key="1">
    <citation type="submission" date="2020-05" db="EMBL/GenBank/DDBJ databases">
        <title>Genomic Encyclopedia of Type Strains, Phase IV (KMG-V): Genome sequencing to study the core and pangenomes of soil and plant-associated prokaryotes.</title>
        <authorList>
            <person name="Whitman W."/>
        </authorList>
    </citation>
    <scope>NUCLEOTIDE SEQUENCE</scope>
    <source>
        <strain evidence="2">16F</strain>
    </source>
</reference>
<dbReference type="InterPro" id="IPR025668">
    <property type="entry name" value="Tnp_DDE_dom"/>
</dbReference>
<dbReference type="Proteomes" id="UP000610746">
    <property type="component" value="Unassembled WGS sequence"/>
</dbReference>
<dbReference type="RefSeq" id="WP_226927428.1">
    <property type="nucleotide sequence ID" value="NZ_JABSNO010000005.1"/>
</dbReference>
<dbReference type="Pfam" id="PF13751">
    <property type="entry name" value="DDE_Tnp_1_6"/>
    <property type="match status" value="1"/>
</dbReference>
<sequence length="127" mass="14687">TSRKGGREVDRSEFADAVSENNERYKANAQLYRKRQEINEHIFGTIKRQWGYNHTNLTGLEKVNGEHSLIMLVYNIKRAINILGVPELIAKLKNWKSPYKAKYCFVLETTYFKPVFAYGKNTLSIAA</sequence>
<accession>A0A8J8G664</accession>
<name>A0A8J8G664_9FLAO</name>
<dbReference type="AlphaFoldDB" id="A0A8J8G664"/>
<gene>
    <name evidence="2" type="ORF">HNQ03_001043</name>
</gene>
<evidence type="ECO:0000313" key="3">
    <source>
        <dbReference type="Proteomes" id="UP000610746"/>
    </source>
</evidence>
<protein>
    <recommendedName>
        <fullName evidence="1">Transposase DDE domain-containing protein</fullName>
    </recommendedName>
</protein>
<comment type="caution">
    <text evidence="2">The sequence shown here is derived from an EMBL/GenBank/DDBJ whole genome shotgun (WGS) entry which is preliminary data.</text>
</comment>
<keyword evidence="3" id="KW-1185">Reference proteome</keyword>